<dbReference type="SUPFAM" id="SSF52540">
    <property type="entry name" value="P-loop containing nucleoside triphosphate hydrolases"/>
    <property type="match status" value="1"/>
</dbReference>
<dbReference type="SUPFAM" id="SSF48452">
    <property type="entry name" value="TPR-like"/>
    <property type="match status" value="2"/>
</dbReference>
<feature type="repeat" description="WD" evidence="3">
    <location>
        <begin position="1305"/>
        <end position="1337"/>
    </location>
</feature>
<feature type="repeat" description="WD" evidence="3">
    <location>
        <begin position="1551"/>
        <end position="1585"/>
    </location>
</feature>
<proteinExistence type="predicted"/>
<dbReference type="SUPFAM" id="SSF82171">
    <property type="entry name" value="DPP6 N-terminal domain-like"/>
    <property type="match status" value="1"/>
</dbReference>
<keyword evidence="5" id="KW-0175">Coiled coil</keyword>
<dbReference type="InterPro" id="IPR049052">
    <property type="entry name" value="nSTAND1"/>
</dbReference>
<dbReference type="Pfam" id="PF20703">
    <property type="entry name" value="nSTAND1"/>
    <property type="match status" value="1"/>
</dbReference>
<feature type="repeat" description="WD" evidence="3">
    <location>
        <begin position="1100"/>
        <end position="1132"/>
    </location>
</feature>
<dbReference type="PANTHER" id="PTHR19848">
    <property type="entry name" value="WD40 REPEAT PROTEIN"/>
    <property type="match status" value="1"/>
</dbReference>
<dbReference type="EMBL" id="JHEG04000001">
    <property type="protein sequence ID" value="KAF3887025.1"/>
    <property type="molecule type" value="Genomic_DNA"/>
</dbReference>
<organism evidence="7 8">
    <name type="scientific">Tolypothrix bouteillei VB521301</name>
    <dbReference type="NCBI Taxonomy" id="1479485"/>
    <lineage>
        <taxon>Bacteria</taxon>
        <taxon>Bacillati</taxon>
        <taxon>Cyanobacteriota</taxon>
        <taxon>Cyanophyceae</taxon>
        <taxon>Nostocales</taxon>
        <taxon>Tolypothrichaceae</taxon>
        <taxon>Tolypothrix</taxon>
    </lineage>
</organism>
<dbReference type="Gene3D" id="3.40.50.300">
    <property type="entry name" value="P-loop containing nucleotide triphosphate hydrolases"/>
    <property type="match status" value="1"/>
</dbReference>
<dbReference type="InterPro" id="IPR036322">
    <property type="entry name" value="WD40_repeat_dom_sf"/>
</dbReference>
<comment type="caution">
    <text evidence="7">The sequence shown here is derived from an EMBL/GenBank/DDBJ whole genome shotgun (WGS) entry which is preliminary data.</text>
</comment>
<feature type="repeat" description="WD" evidence="3">
    <location>
        <begin position="1182"/>
        <end position="1214"/>
    </location>
</feature>
<dbReference type="PRINTS" id="PR00320">
    <property type="entry name" value="GPROTEINBRPT"/>
</dbReference>
<feature type="domain" description="Novel STAND NTPase 1" evidence="6">
    <location>
        <begin position="532"/>
        <end position="882"/>
    </location>
</feature>
<sequence length="1849" mass="205729">MSEPINPEEISVQNERSLATLVRAIVRSQGRFSLILVRCNYAHLQEEIIEQLRQNSQLQILEITLDKSAKNLYSIIHAQLATDRLSVTDAIMVLGLQSVTAIDDLLISINRVRDDFPQSFSFPVVFWINDLVLQKFIKLAPDFYTYAGVPIKFAISTTDLIEVLKKKVDGLFAKILETGGDRFLDNTALNIGMDAAEIESALEELHSQGYSEPELEASQQFISGRDAYSKSQMERSRQLYEQSLTFWEQRGEMGDMVELSPPSPTPYTEQQACVLFHLGLWWRRYAVLHRAEYEAACRQAENYYQRCVQILQHANRPDLVAQFINPWGEVLQQLAKWDELKSVANTAIELHTTYPNTLRLANAYASLAEVGLGKSNWEETQQYAIRALQAIAKLANESDIKRHYQSWYQFLISQAQYHHQNEVQAALHNLETAKEGCKPDYNPQLYIRILNALSELHYQQHRYLEAFELKQEKRSIEQQYGFRAFIGAGRLQSQRQVIHPALITVGSTQLYGDAVGTTSQQGTIAQEIVASGREEDVKQLIHRISRDDQKLVVIYGPSGVGKSSLLTAGLVPALHDLPAIDSRIPLPVTVRFYSDWKQELGKVLRDTTPQNCGHGEELGAESSGLIHKILQQLRQNATRNFLTILIFDQFEEFFFNCSQPSQRKEFWQFLKLALDSWDIPYVKVIIALREDYLHYLLECDRITNLEVTKNDILNKGIRYYFGNFSPEGARKVIKNLTQRSSLEPELIEELVRDLAAEEGEVRPIELQVVGAQLETEEITQLKQYQEQGPKEQLVQRYLDEVVKDCGQENERAAQLVLYLLTDENNTRPLKTYAELADTLAFLAAKVDKLELVLKILVTSGIVFLIPQSPADRYQLVHDYLVSFIRQQRGAELLAELEREKQKRQLAEAKLNQVLKQRLRIAFGTGVGLVALTAVAVTFGIKSTIGETNAQISALASSSEALFTATLQEEALVESIKAGEKLQQTIWSKWMEANTRDRVVVALRQAVYESFGRELKTLKGHSASVISVSFSPDGKTIASASEDNTVKLWDNNTGRELKTLKGHSAPVMSVSFSPDGKTIASASKDNTIKLWDTTGKELKTLKGHSAYVSSVSFSPDGKTIASASSDNTIKLWDTTGKELKTLKGHSGLVYSVSFSPDGKTIASASSDNTVKLWDTTGKELKTLKGHSAEVFSVSFSPDGKTIASASSDNTVKLWDTTGKELKTLKGHSAEVFSVSFSPDGKTIASASWDNTIKLWDITGRELKTLKEHSAYISSISFSPDGKTIASASWDNTVKLWDTTGRELKTLKGHSAPVYSVSFSPDGKTIASTSRDNTVKLWDTAGRELKTLKGHSAPVYSVSFSPDGKTIASASRDNTVKLWDTTGRELKTLKGHSAPIVSVSFSPDGKTIASASEDNTIKLWDTTGKELKTLKGHSAPVYSVSFSPDGKTIASASLDKTVKLWDTTGKELKTLKGHSAPVYSVSFSPDGKTIASASWDNTIKLWDITGRELKTLKGHSGWISSVNFSPDGKTIASASKDNTVKLWETTGRELTTFKGHSAPVVSVSFSPDGKTIASASWDKTVKLWNLDLENLLVLGCDWLKYYLPRYPETLAELHVCQTKPLRIAAASTLVEQGEALATEGNFEDAVAKFNKAKAWNSKLTFDSEEKAVPIIMVSQGRELAQEGDIEAALVQLTKAQKLSPNLDLNPKTKAIEKNPKAVIFLIRGEALVKQDKFKEALAFYKDAQTLDPALTISAKEWNSLCWDGSLRGFAKDVMFACEKAVALSPKDGGILDSRGLARALTGNSKGSVADFQAFIKWTDNSKYKSQRQRWINTLIAGKNPFTTEELKKLRE</sequence>
<feature type="repeat" description="WD" evidence="3">
    <location>
        <begin position="1264"/>
        <end position="1296"/>
    </location>
</feature>
<feature type="repeat" description="WD" evidence="3">
    <location>
        <begin position="1510"/>
        <end position="1551"/>
    </location>
</feature>
<feature type="repeat" description="WD" evidence="3">
    <location>
        <begin position="1469"/>
        <end position="1510"/>
    </location>
</feature>
<dbReference type="OrthoDB" id="433942at2"/>
<dbReference type="SUPFAM" id="SSF50978">
    <property type="entry name" value="WD40 repeat-like"/>
    <property type="match status" value="2"/>
</dbReference>
<evidence type="ECO:0000313" key="8">
    <source>
        <dbReference type="Proteomes" id="UP000029738"/>
    </source>
</evidence>
<evidence type="ECO:0000313" key="7">
    <source>
        <dbReference type="EMBL" id="KAF3887025.1"/>
    </source>
</evidence>
<name>A0A8S9T3Q3_9CYAN</name>
<feature type="repeat" description="WD" evidence="3">
    <location>
        <begin position="1428"/>
        <end position="1460"/>
    </location>
</feature>
<feature type="repeat" description="WD" evidence="3">
    <location>
        <begin position="1387"/>
        <end position="1419"/>
    </location>
</feature>
<reference evidence="7" key="2">
    <citation type="submission" date="2019-11" db="EMBL/GenBank/DDBJ databases">
        <title>Improved Assembly of Tolypothrix boutellei genome.</title>
        <authorList>
            <person name="Sarangi A.N."/>
            <person name="Mukherjee M."/>
            <person name="Ghosh S."/>
            <person name="Singh D."/>
            <person name="Das A."/>
            <person name="Kant S."/>
            <person name="Prusty A."/>
            <person name="Tripathy S."/>
        </authorList>
    </citation>
    <scope>NUCLEOTIDE SEQUENCE</scope>
    <source>
        <strain evidence="7">VB521301</strain>
    </source>
</reference>
<protein>
    <recommendedName>
        <fullName evidence="6">Novel STAND NTPase 1 domain-containing protein</fullName>
    </recommendedName>
</protein>
<keyword evidence="1 3" id="KW-0853">WD repeat</keyword>
<feature type="repeat" description="WD" evidence="3">
    <location>
        <begin position="1141"/>
        <end position="1173"/>
    </location>
</feature>
<dbReference type="InterPro" id="IPR015943">
    <property type="entry name" value="WD40/YVTN_repeat-like_dom_sf"/>
</dbReference>
<dbReference type="PANTHER" id="PTHR19848:SF8">
    <property type="entry name" value="F-BOX AND WD REPEAT DOMAIN CONTAINING 7"/>
    <property type="match status" value="1"/>
</dbReference>
<dbReference type="Pfam" id="PF00400">
    <property type="entry name" value="WD40"/>
    <property type="match status" value="14"/>
</dbReference>
<dbReference type="Proteomes" id="UP000029738">
    <property type="component" value="Unassembled WGS sequence"/>
</dbReference>
<dbReference type="PROSITE" id="PS50082">
    <property type="entry name" value="WD_REPEATS_2"/>
    <property type="match status" value="14"/>
</dbReference>
<feature type="repeat" description="WD" evidence="3">
    <location>
        <begin position="1017"/>
        <end position="1058"/>
    </location>
</feature>
<keyword evidence="2" id="KW-0677">Repeat</keyword>
<evidence type="ECO:0000256" key="2">
    <source>
        <dbReference type="ARBA" id="ARBA00022737"/>
    </source>
</evidence>
<dbReference type="SMART" id="SM00028">
    <property type="entry name" value="TPR"/>
    <property type="match status" value="3"/>
</dbReference>
<dbReference type="PROSITE" id="PS50294">
    <property type="entry name" value="WD_REPEATS_REGION"/>
    <property type="match status" value="14"/>
</dbReference>
<keyword evidence="8" id="KW-1185">Reference proteome</keyword>
<feature type="repeat" description="WD" evidence="3">
    <location>
        <begin position="1223"/>
        <end position="1264"/>
    </location>
</feature>
<evidence type="ECO:0000256" key="5">
    <source>
        <dbReference type="SAM" id="Coils"/>
    </source>
</evidence>
<dbReference type="InterPro" id="IPR019734">
    <property type="entry name" value="TPR_rpt"/>
</dbReference>
<dbReference type="PROSITE" id="PS50005">
    <property type="entry name" value="TPR"/>
    <property type="match status" value="1"/>
</dbReference>
<feature type="repeat" description="WD" evidence="3">
    <location>
        <begin position="1346"/>
        <end position="1378"/>
    </location>
</feature>
<dbReference type="RefSeq" id="WP_050045901.1">
    <property type="nucleotide sequence ID" value="NZ_JHEG04000001.1"/>
</dbReference>
<dbReference type="CDD" id="cd00200">
    <property type="entry name" value="WD40"/>
    <property type="match status" value="2"/>
</dbReference>
<evidence type="ECO:0000256" key="1">
    <source>
        <dbReference type="ARBA" id="ARBA00022574"/>
    </source>
</evidence>
<keyword evidence="4" id="KW-0802">TPR repeat</keyword>
<evidence type="ECO:0000256" key="3">
    <source>
        <dbReference type="PROSITE-ProRule" id="PRU00221"/>
    </source>
</evidence>
<dbReference type="SMART" id="SM00320">
    <property type="entry name" value="WD40"/>
    <property type="match status" value="14"/>
</dbReference>
<dbReference type="Gene3D" id="1.25.40.10">
    <property type="entry name" value="Tetratricopeptide repeat domain"/>
    <property type="match status" value="2"/>
</dbReference>
<feature type="coiled-coil region" evidence="5">
    <location>
        <begin position="889"/>
        <end position="916"/>
    </location>
</feature>
<accession>A0A8S9T3Q3</accession>
<dbReference type="InterPro" id="IPR001680">
    <property type="entry name" value="WD40_rpt"/>
</dbReference>
<dbReference type="Gene3D" id="2.130.10.10">
    <property type="entry name" value="YVTN repeat-like/Quinoprotein amine dehydrogenase"/>
    <property type="match status" value="7"/>
</dbReference>
<evidence type="ECO:0000256" key="4">
    <source>
        <dbReference type="PROSITE-ProRule" id="PRU00339"/>
    </source>
</evidence>
<dbReference type="InterPro" id="IPR011990">
    <property type="entry name" value="TPR-like_helical_dom_sf"/>
</dbReference>
<evidence type="ECO:0000259" key="6">
    <source>
        <dbReference type="Pfam" id="PF20703"/>
    </source>
</evidence>
<dbReference type="PROSITE" id="PS00678">
    <property type="entry name" value="WD_REPEATS_1"/>
    <property type="match status" value="3"/>
</dbReference>
<feature type="repeat" description="WD" evidence="3">
    <location>
        <begin position="1059"/>
        <end position="1091"/>
    </location>
</feature>
<feature type="repeat" description="TPR" evidence="4">
    <location>
        <begin position="1715"/>
        <end position="1748"/>
    </location>
</feature>
<reference evidence="7" key="1">
    <citation type="journal article" date="2015" name="Genome Announc.">
        <title>Draft Genome Sequence of Tolypothrix boutellei Strain VB521301.</title>
        <authorList>
            <person name="Chandrababunaidu M.M."/>
            <person name="Singh D."/>
            <person name="Sen D."/>
            <person name="Bhan S."/>
            <person name="Das S."/>
            <person name="Gupta A."/>
            <person name="Adhikary S.P."/>
            <person name="Tripathy S."/>
        </authorList>
    </citation>
    <scope>NUCLEOTIDE SEQUENCE</scope>
    <source>
        <strain evidence="7">VB521301</strain>
    </source>
</reference>
<gene>
    <name evidence="7" type="ORF">DA73_0400017185</name>
</gene>
<dbReference type="InterPro" id="IPR019775">
    <property type="entry name" value="WD40_repeat_CS"/>
</dbReference>
<dbReference type="InterPro" id="IPR027417">
    <property type="entry name" value="P-loop_NTPase"/>
</dbReference>
<dbReference type="InterPro" id="IPR020472">
    <property type="entry name" value="WD40_PAC1"/>
</dbReference>